<accession>A0A8J5K464</accession>
<dbReference type="PANTHER" id="PTHR37162">
    <property type="entry name" value="HAT FAMILY DIMERISATION DOMAINCONTAINING PROTEIN-RELATED"/>
    <property type="match status" value="1"/>
</dbReference>
<dbReference type="AlphaFoldDB" id="A0A8J5K464"/>
<organism evidence="1 2">
    <name type="scientific">Homarus americanus</name>
    <name type="common">American lobster</name>
    <dbReference type="NCBI Taxonomy" id="6706"/>
    <lineage>
        <taxon>Eukaryota</taxon>
        <taxon>Metazoa</taxon>
        <taxon>Ecdysozoa</taxon>
        <taxon>Arthropoda</taxon>
        <taxon>Crustacea</taxon>
        <taxon>Multicrustacea</taxon>
        <taxon>Malacostraca</taxon>
        <taxon>Eumalacostraca</taxon>
        <taxon>Eucarida</taxon>
        <taxon>Decapoda</taxon>
        <taxon>Pleocyemata</taxon>
        <taxon>Astacidea</taxon>
        <taxon>Nephropoidea</taxon>
        <taxon>Nephropidae</taxon>
        <taxon>Homarus</taxon>
    </lineage>
</organism>
<evidence type="ECO:0000313" key="2">
    <source>
        <dbReference type="Proteomes" id="UP000747542"/>
    </source>
</evidence>
<dbReference type="Proteomes" id="UP000747542">
    <property type="component" value="Unassembled WGS sequence"/>
</dbReference>
<dbReference type="PANTHER" id="PTHR37162:SF10">
    <property type="entry name" value="DUF4371 DOMAIN-CONTAINING PROTEIN"/>
    <property type="match status" value="1"/>
</dbReference>
<name>A0A8J5K464_HOMAM</name>
<gene>
    <name evidence="1" type="ORF">Hamer_G026938</name>
</gene>
<comment type="caution">
    <text evidence="1">The sequence shown here is derived from an EMBL/GenBank/DDBJ whole genome shotgun (WGS) entry which is preliminary data.</text>
</comment>
<evidence type="ECO:0000313" key="1">
    <source>
        <dbReference type="EMBL" id="KAG7169515.1"/>
    </source>
</evidence>
<sequence length="301" mass="34092">MVVMASKRSFRDAWLNNEDFQPWLSRVEDNPSRAFCKICKREVRAELTAIKRHKTTKMHSVFAASEQQEVHHGNYAANGVAVAIILFACFIAEHNLPFTTADHLVDLMRRMFPDSAIAQGMNKKRTKCTEVGIDNKSKKEMPALDDFVKVVPRIYSGSIQVLDDQWRDLDVIATPPEIKDSSDTVDVYTKQGELKGDEDTVPESSKVDVSGERNSVFCRYCKQTDHVIAKCRKSSLDTIPLAKADGRPVLHINVVPNTVEIFDPRTSANLIQCAHILELSLLVYHLHLDHFTRNVSYPIRN</sequence>
<reference evidence="1" key="1">
    <citation type="journal article" date="2021" name="Sci. Adv.">
        <title>The American lobster genome reveals insights on longevity, neural, and immune adaptations.</title>
        <authorList>
            <person name="Polinski J.M."/>
            <person name="Zimin A.V."/>
            <person name="Clark K.F."/>
            <person name="Kohn A.B."/>
            <person name="Sadowski N."/>
            <person name="Timp W."/>
            <person name="Ptitsyn A."/>
            <person name="Khanna P."/>
            <person name="Romanova D.Y."/>
            <person name="Williams P."/>
            <person name="Greenwood S.J."/>
            <person name="Moroz L.L."/>
            <person name="Walt D.R."/>
            <person name="Bodnar A.G."/>
        </authorList>
    </citation>
    <scope>NUCLEOTIDE SEQUENCE</scope>
    <source>
        <strain evidence="1">GMGI-L3</strain>
    </source>
</reference>
<dbReference type="EMBL" id="JAHLQT010016209">
    <property type="protein sequence ID" value="KAG7169515.1"/>
    <property type="molecule type" value="Genomic_DNA"/>
</dbReference>
<proteinExistence type="predicted"/>
<protein>
    <submittedName>
        <fullName evidence="1">Uncharacterized protein</fullName>
    </submittedName>
</protein>
<keyword evidence="2" id="KW-1185">Reference proteome</keyword>